<evidence type="ECO:0000256" key="5">
    <source>
        <dbReference type="ARBA" id="ARBA00022670"/>
    </source>
</evidence>
<keyword evidence="4" id="KW-1003">Cell membrane</keyword>
<keyword evidence="8" id="KW-0378">Hydrolase</keyword>
<comment type="caution">
    <text evidence="15">The sequence shown here is derived from an EMBL/GenBank/DDBJ whole genome shotgun (WGS) entry which is preliminary data.</text>
</comment>
<evidence type="ECO:0000256" key="3">
    <source>
        <dbReference type="ARBA" id="ARBA00007931"/>
    </source>
</evidence>
<evidence type="ECO:0000256" key="13">
    <source>
        <dbReference type="SAM" id="Phobius"/>
    </source>
</evidence>
<keyword evidence="12 13" id="KW-0472">Membrane</keyword>
<keyword evidence="6 13" id="KW-0812">Transmembrane</keyword>
<dbReference type="GO" id="GO:0005886">
    <property type="term" value="C:plasma membrane"/>
    <property type="evidence" value="ECO:0007669"/>
    <property type="project" value="UniProtKB-SubCell"/>
</dbReference>
<dbReference type="PANTHER" id="PTHR35864:SF1">
    <property type="entry name" value="ZINC METALLOPROTEASE YWHC-RELATED"/>
    <property type="match status" value="1"/>
</dbReference>
<dbReference type="GO" id="GO:0008237">
    <property type="term" value="F:metallopeptidase activity"/>
    <property type="evidence" value="ECO:0007669"/>
    <property type="project" value="UniProtKB-KW"/>
</dbReference>
<evidence type="ECO:0000256" key="8">
    <source>
        <dbReference type="ARBA" id="ARBA00022801"/>
    </source>
</evidence>
<organism evidence="15 16">
    <name type="scientific">Candidatus Yonathbacteria bacterium RIFCSPLOWO2_01_FULL_47_33b</name>
    <dbReference type="NCBI Taxonomy" id="1802727"/>
    <lineage>
        <taxon>Bacteria</taxon>
        <taxon>Candidatus Yonathiibacteriota</taxon>
    </lineage>
</organism>
<feature type="transmembrane region" description="Helical" evidence="13">
    <location>
        <begin position="6"/>
        <end position="31"/>
    </location>
</feature>
<dbReference type="STRING" id="1802727.A2937_01265"/>
<dbReference type="Pfam" id="PF02163">
    <property type="entry name" value="Peptidase_M50"/>
    <property type="match status" value="1"/>
</dbReference>
<dbReference type="EMBL" id="MHUW01000001">
    <property type="protein sequence ID" value="OHA84351.1"/>
    <property type="molecule type" value="Genomic_DNA"/>
</dbReference>
<evidence type="ECO:0000259" key="14">
    <source>
        <dbReference type="Pfam" id="PF02163"/>
    </source>
</evidence>
<dbReference type="GO" id="GO:0046872">
    <property type="term" value="F:metal ion binding"/>
    <property type="evidence" value="ECO:0007669"/>
    <property type="project" value="UniProtKB-KW"/>
</dbReference>
<reference evidence="15 16" key="1">
    <citation type="journal article" date="2016" name="Nat. Commun.">
        <title>Thousands of microbial genomes shed light on interconnected biogeochemical processes in an aquifer system.</title>
        <authorList>
            <person name="Anantharaman K."/>
            <person name="Brown C.T."/>
            <person name="Hug L.A."/>
            <person name="Sharon I."/>
            <person name="Castelle C.J."/>
            <person name="Probst A.J."/>
            <person name="Thomas B.C."/>
            <person name="Singh A."/>
            <person name="Wilkins M.J."/>
            <person name="Karaoz U."/>
            <person name="Brodie E.L."/>
            <person name="Williams K.H."/>
            <person name="Hubbard S.S."/>
            <person name="Banfield J.F."/>
        </authorList>
    </citation>
    <scope>NUCLEOTIDE SEQUENCE [LARGE SCALE GENOMIC DNA]</scope>
</reference>
<dbReference type="CDD" id="cd06158">
    <property type="entry name" value="S2P-M50_like_1"/>
    <property type="match status" value="1"/>
</dbReference>
<evidence type="ECO:0000256" key="4">
    <source>
        <dbReference type="ARBA" id="ARBA00022475"/>
    </source>
</evidence>
<keyword evidence="11" id="KW-0482">Metalloprotease</keyword>
<dbReference type="InterPro" id="IPR052348">
    <property type="entry name" value="Metallopeptidase_M50B"/>
</dbReference>
<evidence type="ECO:0000313" key="15">
    <source>
        <dbReference type="EMBL" id="OHA84351.1"/>
    </source>
</evidence>
<comment type="cofactor">
    <cofactor evidence="1">
        <name>Zn(2+)</name>
        <dbReference type="ChEBI" id="CHEBI:29105"/>
    </cofactor>
</comment>
<evidence type="ECO:0000256" key="7">
    <source>
        <dbReference type="ARBA" id="ARBA00022723"/>
    </source>
</evidence>
<accession>A0A1G2SIW3</accession>
<gene>
    <name evidence="15" type="ORF">A2937_01265</name>
</gene>
<keyword evidence="5" id="KW-0645">Protease</keyword>
<evidence type="ECO:0000256" key="1">
    <source>
        <dbReference type="ARBA" id="ARBA00001947"/>
    </source>
</evidence>
<name>A0A1G2SIW3_9BACT</name>
<feature type="transmembrane region" description="Helical" evidence="13">
    <location>
        <begin position="127"/>
        <end position="147"/>
    </location>
</feature>
<dbReference type="Proteomes" id="UP000177987">
    <property type="component" value="Unassembled WGS sequence"/>
</dbReference>
<evidence type="ECO:0000256" key="11">
    <source>
        <dbReference type="ARBA" id="ARBA00023049"/>
    </source>
</evidence>
<sequence length="208" mass="23074">MQVETLFFLVILIFSVIIHEIAHGYVAEMLGDPTARLAGRLTLNPVRHIDPLGSIIVPALMLIGSGGSFAFGWAKPVPYNPYNLRNQKCGTVLVGAAGALANLLIALIFGLMIRYHAELGIIPGTPFFEIIGTITFLNIVLAVFNMIPFPPLDGAKVLFSVLPYRFQQVHDYLEQNWLLFIVFVFFFAQYIIQPISSFLLMVITGFSI</sequence>
<keyword evidence="10 13" id="KW-1133">Transmembrane helix</keyword>
<evidence type="ECO:0000256" key="10">
    <source>
        <dbReference type="ARBA" id="ARBA00022989"/>
    </source>
</evidence>
<dbReference type="AlphaFoldDB" id="A0A1G2SIW3"/>
<evidence type="ECO:0000313" key="16">
    <source>
        <dbReference type="Proteomes" id="UP000177987"/>
    </source>
</evidence>
<evidence type="ECO:0000256" key="2">
    <source>
        <dbReference type="ARBA" id="ARBA00004651"/>
    </source>
</evidence>
<dbReference type="GO" id="GO:0006508">
    <property type="term" value="P:proteolysis"/>
    <property type="evidence" value="ECO:0007669"/>
    <property type="project" value="UniProtKB-KW"/>
</dbReference>
<dbReference type="PANTHER" id="PTHR35864">
    <property type="entry name" value="ZINC METALLOPROTEASE MJ0611-RELATED"/>
    <property type="match status" value="1"/>
</dbReference>
<feature type="transmembrane region" description="Helical" evidence="13">
    <location>
        <begin position="52"/>
        <end position="73"/>
    </location>
</feature>
<feature type="transmembrane region" description="Helical" evidence="13">
    <location>
        <begin position="177"/>
        <end position="203"/>
    </location>
</feature>
<feature type="transmembrane region" description="Helical" evidence="13">
    <location>
        <begin position="93"/>
        <end position="115"/>
    </location>
</feature>
<keyword evidence="7" id="KW-0479">Metal-binding</keyword>
<comment type="similarity">
    <text evidence="3">Belongs to the peptidase M50B family.</text>
</comment>
<evidence type="ECO:0000256" key="9">
    <source>
        <dbReference type="ARBA" id="ARBA00022833"/>
    </source>
</evidence>
<dbReference type="InterPro" id="IPR044537">
    <property type="entry name" value="Rip2-like"/>
</dbReference>
<dbReference type="InterPro" id="IPR008915">
    <property type="entry name" value="Peptidase_M50"/>
</dbReference>
<protein>
    <recommendedName>
        <fullName evidence="14">Peptidase M50 domain-containing protein</fullName>
    </recommendedName>
</protein>
<keyword evidence="9" id="KW-0862">Zinc</keyword>
<feature type="domain" description="Peptidase M50" evidence="14">
    <location>
        <begin position="129"/>
        <end position="187"/>
    </location>
</feature>
<proteinExistence type="inferred from homology"/>
<evidence type="ECO:0000256" key="6">
    <source>
        <dbReference type="ARBA" id="ARBA00022692"/>
    </source>
</evidence>
<comment type="subcellular location">
    <subcellularLocation>
        <location evidence="2">Cell membrane</location>
        <topology evidence="2">Multi-pass membrane protein</topology>
    </subcellularLocation>
</comment>
<evidence type="ECO:0000256" key="12">
    <source>
        <dbReference type="ARBA" id="ARBA00023136"/>
    </source>
</evidence>